<proteinExistence type="predicted"/>
<accession>A0A921IYR3</accession>
<protein>
    <submittedName>
        <fullName evidence="1">Uncharacterized protein</fullName>
    </submittedName>
</protein>
<evidence type="ECO:0000313" key="1">
    <source>
        <dbReference type="EMBL" id="HJG41116.1"/>
    </source>
</evidence>
<gene>
    <name evidence="1" type="ORF">K8U73_01805</name>
</gene>
<comment type="caution">
    <text evidence="1">The sequence shown here is derived from an EMBL/GenBank/DDBJ whole genome shotgun (WGS) entry which is preliminary data.</text>
</comment>
<dbReference type="Proteomes" id="UP000786560">
    <property type="component" value="Unassembled WGS sequence"/>
</dbReference>
<evidence type="ECO:0000313" key="2">
    <source>
        <dbReference type="Proteomes" id="UP000786560"/>
    </source>
</evidence>
<organism evidence="1 2">
    <name type="scientific">Bifidobacterium pullorum subsp. gallinarum</name>
    <dbReference type="NCBI Taxonomy" id="78344"/>
    <lineage>
        <taxon>Bacteria</taxon>
        <taxon>Bacillati</taxon>
        <taxon>Actinomycetota</taxon>
        <taxon>Actinomycetes</taxon>
        <taxon>Bifidobacteriales</taxon>
        <taxon>Bifidobacteriaceae</taxon>
        <taxon>Bifidobacterium</taxon>
    </lineage>
</organism>
<dbReference type="RefSeq" id="WP_152595128.1">
    <property type="nucleotide sequence ID" value="NZ_DYUX01000007.1"/>
</dbReference>
<reference evidence="1" key="1">
    <citation type="journal article" date="2021" name="PeerJ">
        <title>Extensive microbial diversity within the chicken gut microbiome revealed by metagenomics and culture.</title>
        <authorList>
            <person name="Gilroy R."/>
            <person name="Ravi A."/>
            <person name="Getino M."/>
            <person name="Pursley I."/>
            <person name="Horton D.L."/>
            <person name="Alikhan N.F."/>
            <person name="Baker D."/>
            <person name="Gharbi K."/>
            <person name="Hall N."/>
            <person name="Watson M."/>
            <person name="Adriaenssens E.M."/>
            <person name="Foster-Nyarko E."/>
            <person name="Jarju S."/>
            <person name="Secka A."/>
            <person name="Antonio M."/>
            <person name="Oren A."/>
            <person name="Chaudhuri R.R."/>
            <person name="La Ragione R."/>
            <person name="Hildebrand F."/>
            <person name="Pallen M.J."/>
        </authorList>
    </citation>
    <scope>NUCLEOTIDE SEQUENCE</scope>
    <source>
        <strain evidence="1">ChiBcolR7-4860</strain>
    </source>
</reference>
<dbReference type="AlphaFoldDB" id="A0A921IYR3"/>
<sequence length="263" mass="29470">MAAEDFLGLSLLPPLYLDNVRGGRMKRVGIALLTIGIALTLCGCGGERQSVPEPDDADSSVVGNGQKVAGSMEEYIDQALSWQTTTDKERKVLEQAKQDGELSVSDYEQAWSDFKSCMVERGYPPFELANYNGIYDMPQLHFTGTQDEWERYKDDYDSCYFQISAIDAVYTMQVGNPNLYTDMYEAIADCLRREEAVPLDYTAEDLRRESGNDQGNGENPYEYFDPKDPVFRGCKVANGWSSAYADDEGVDLWHGDGGNRDNE</sequence>
<dbReference type="EMBL" id="DYUX01000007">
    <property type="protein sequence ID" value="HJG41116.1"/>
    <property type="molecule type" value="Genomic_DNA"/>
</dbReference>
<reference evidence="1" key="2">
    <citation type="submission" date="2021-09" db="EMBL/GenBank/DDBJ databases">
        <authorList>
            <person name="Gilroy R."/>
        </authorList>
    </citation>
    <scope>NUCLEOTIDE SEQUENCE</scope>
    <source>
        <strain evidence="1">ChiBcolR7-4860</strain>
    </source>
</reference>
<name>A0A921IYR3_9BIFI</name>